<name>A0ABP9Y0Y1_9FUNG</name>
<protein>
    <submittedName>
        <fullName evidence="1">Uncharacterized protein</fullName>
    </submittedName>
</protein>
<dbReference type="EMBL" id="BAABUJ010000016">
    <property type="protein sequence ID" value="GAA5800649.1"/>
    <property type="molecule type" value="Genomic_DNA"/>
</dbReference>
<evidence type="ECO:0000313" key="1">
    <source>
        <dbReference type="EMBL" id="GAA5800649.1"/>
    </source>
</evidence>
<reference evidence="1 2" key="1">
    <citation type="submission" date="2024-04" db="EMBL/GenBank/DDBJ databases">
        <title>genome sequences of Mucor flavus KT1a and Helicostylum pulchrum KT1b strains isolation_sourced from the surface of a dry-aged beef.</title>
        <authorList>
            <person name="Toyotome T."/>
            <person name="Hosono M."/>
            <person name="Torimaru M."/>
            <person name="Fukuda K."/>
            <person name="Mikami N."/>
        </authorList>
    </citation>
    <scope>NUCLEOTIDE SEQUENCE [LARGE SCALE GENOMIC DNA]</scope>
    <source>
        <strain evidence="1 2">KT1b</strain>
    </source>
</reference>
<sequence>MVCSKFEVYDSRIEELEKSIQETEMYLETFVKTYQETRDRVVKSSNRADMLETDLYMARVEKKDSDTYSRVLSKDHSKLEAEVSGLSKEIKNLKAFKLGVEDGNAFEISKIANRNFVAINKLKEENSKLRE</sequence>
<comment type="caution">
    <text evidence="1">The sequence shown here is derived from an EMBL/GenBank/DDBJ whole genome shotgun (WGS) entry which is preliminary data.</text>
</comment>
<gene>
    <name evidence="1" type="ORF">HPULCUR_006085</name>
</gene>
<organism evidence="1 2">
    <name type="scientific">Helicostylum pulchrum</name>
    <dbReference type="NCBI Taxonomy" id="562976"/>
    <lineage>
        <taxon>Eukaryota</taxon>
        <taxon>Fungi</taxon>
        <taxon>Fungi incertae sedis</taxon>
        <taxon>Mucoromycota</taxon>
        <taxon>Mucoromycotina</taxon>
        <taxon>Mucoromycetes</taxon>
        <taxon>Mucorales</taxon>
        <taxon>Mucorineae</taxon>
        <taxon>Mucoraceae</taxon>
        <taxon>Helicostylum</taxon>
    </lineage>
</organism>
<accession>A0ABP9Y0Y1</accession>
<proteinExistence type="predicted"/>
<dbReference type="Proteomes" id="UP001476247">
    <property type="component" value="Unassembled WGS sequence"/>
</dbReference>
<keyword evidence="2" id="KW-1185">Reference proteome</keyword>
<evidence type="ECO:0000313" key="2">
    <source>
        <dbReference type="Proteomes" id="UP001476247"/>
    </source>
</evidence>